<keyword evidence="1" id="KW-0805">Transcription regulation</keyword>
<dbReference type="InterPro" id="IPR000281">
    <property type="entry name" value="HTH_RpiR"/>
</dbReference>
<dbReference type="RefSeq" id="WP_090613873.1">
    <property type="nucleotide sequence ID" value="NZ_CP067124.1"/>
</dbReference>
<dbReference type="GO" id="GO:0097367">
    <property type="term" value="F:carbohydrate derivative binding"/>
    <property type="evidence" value="ECO:0007669"/>
    <property type="project" value="InterPro"/>
</dbReference>
<keyword evidence="7" id="KW-1185">Reference proteome</keyword>
<dbReference type="EMBL" id="FODE01000022">
    <property type="protein sequence ID" value="SEN92280.1"/>
    <property type="molecule type" value="Genomic_DNA"/>
</dbReference>
<dbReference type="GO" id="GO:0003677">
    <property type="term" value="F:DNA binding"/>
    <property type="evidence" value="ECO:0007669"/>
    <property type="project" value="UniProtKB-KW"/>
</dbReference>
<dbReference type="PANTHER" id="PTHR30514">
    <property type="entry name" value="GLUCOKINASE"/>
    <property type="match status" value="1"/>
</dbReference>
<dbReference type="OrthoDB" id="3574600at2"/>
<dbReference type="InterPro" id="IPR035472">
    <property type="entry name" value="RpiR-like_SIS"/>
</dbReference>
<dbReference type="AlphaFoldDB" id="A0A1H8KH33"/>
<sequence>MTVPLESPPITAAPDTLDGLRALALEIGRGAAPITLGSKAAAALSRLIEMVGSPALLSITTLAGELGVNPSTLTRLARSLGYSGFPALQQVLLSASMAAPGAFYSRQAQAALQGRAPARARAEQLCHENQANIARFIENFDETAFSLATRLILNAPRVTVHGIRQFHSVASFLVYGLRMIRSDVQLLDANNLGTAEGLALLGAGDVLISVSCAPYSSQVVDVAAIAADIGLDVIALTDRAASPLVGPSRAAILVEHKSSFLSNSMGAFMVAIECLINSCATARPEAARKALKDRDDMIERLGIERTG</sequence>
<evidence type="ECO:0000313" key="6">
    <source>
        <dbReference type="EMBL" id="SEN92280.1"/>
    </source>
</evidence>
<evidence type="ECO:0000259" key="5">
    <source>
        <dbReference type="Pfam" id="PF01418"/>
    </source>
</evidence>
<dbReference type="Gene3D" id="3.40.50.10490">
    <property type="entry name" value="Glucose-6-phosphate isomerase like protein, domain 1"/>
    <property type="match status" value="1"/>
</dbReference>
<keyword evidence="2 6" id="KW-0238">DNA-binding</keyword>
<dbReference type="SUPFAM" id="SSF46689">
    <property type="entry name" value="Homeodomain-like"/>
    <property type="match status" value="1"/>
</dbReference>
<accession>A0A1H8KH33</accession>
<dbReference type="InterPro" id="IPR009057">
    <property type="entry name" value="Homeodomain-like_sf"/>
</dbReference>
<dbReference type="Pfam" id="PF01418">
    <property type="entry name" value="HTH_6"/>
    <property type="match status" value="1"/>
</dbReference>
<dbReference type="Proteomes" id="UP000199054">
    <property type="component" value="Unassembled WGS sequence"/>
</dbReference>
<dbReference type="Pfam" id="PF01380">
    <property type="entry name" value="SIS"/>
    <property type="match status" value="1"/>
</dbReference>
<dbReference type="GO" id="GO:0003700">
    <property type="term" value="F:DNA-binding transcription factor activity"/>
    <property type="evidence" value="ECO:0007669"/>
    <property type="project" value="InterPro"/>
</dbReference>
<dbReference type="CDD" id="cd05013">
    <property type="entry name" value="SIS_RpiR"/>
    <property type="match status" value="1"/>
</dbReference>
<organism evidence="6 7">
    <name type="scientific">Paracoccus alcaliphilus</name>
    <dbReference type="NCBI Taxonomy" id="34002"/>
    <lineage>
        <taxon>Bacteria</taxon>
        <taxon>Pseudomonadati</taxon>
        <taxon>Pseudomonadota</taxon>
        <taxon>Alphaproteobacteria</taxon>
        <taxon>Rhodobacterales</taxon>
        <taxon>Paracoccaceae</taxon>
        <taxon>Paracoccus</taxon>
    </lineage>
</organism>
<dbReference type="InterPro" id="IPR001347">
    <property type="entry name" value="SIS_dom"/>
</dbReference>
<dbReference type="STRING" id="34002.SAMN04489859_102223"/>
<dbReference type="InterPro" id="IPR047640">
    <property type="entry name" value="RpiR-like"/>
</dbReference>
<protein>
    <submittedName>
        <fullName evidence="6">DNA-binding transcriptional regulator, MurR/RpiR family, contains HTH and SIS domains</fullName>
    </submittedName>
</protein>
<name>A0A1H8KH33_9RHOB</name>
<evidence type="ECO:0000259" key="4">
    <source>
        <dbReference type="Pfam" id="PF01380"/>
    </source>
</evidence>
<dbReference type="PANTHER" id="PTHR30514:SF18">
    <property type="entry name" value="RPIR-FAMILY TRANSCRIPTIONAL REGULATOR"/>
    <property type="match status" value="1"/>
</dbReference>
<evidence type="ECO:0000256" key="3">
    <source>
        <dbReference type="ARBA" id="ARBA00023163"/>
    </source>
</evidence>
<evidence type="ECO:0000256" key="1">
    <source>
        <dbReference type="ARBA" id="ARBA00023015"/>
    </source>
</evidence>
<dbReference type="GO" id="GO:1901135">
    <property type="term" value="P:carbohydrate derivative metabolic process"/>
    <property type="evidence" value="ECO:0007669"/>
    <property type="project" value="InterPro"/>
</dbReference>
<proteinExistence type="predicted"/>
<evidence type="ECO:0000313" key="7">
    <source>
        <dbReference type="Proteomes" id="UP000199054"/>
    </source>
</evidence>
<evidence type="ECO:0000256" key="2">
    <source>
        <dbReference type="ARBA" id="ARBA00023125"/>
    </source>
</evidence>
<dbReference type="SUPFAM" id="SSF53697">
    <property type="entry name" value="SIS domain"/>
    <property type="match status" value="1"/>
</dbReference>
<feature type="domain" description="SIS" evidence="4">
    <location>
        <begin position="152"/>
        <end position="275"/>
    </location>
</feature>
<dbReference type="Gene3D" id="1.10.10.10">
    <property type="entry name" value="Winged helix-like DNA-binding domain superfamily/Winged helix DNA-binding domain"/>
    <property type="match status" value="1"/>
</dbReference>
<gene>
    <name evidence="6" type="ORF">SAMN04489859_102223</name>
</gene>
<reference evidence="6 7" key="1">
    <citation type="submission" date="2016-10" db="EMBL/GenBank/DDBJ databases">
        <authorList>
            <person name="de Groot N.N."/>
        </authorList>
    </citation>
    <scope>NUCLEOTIDE SEQUENCE [LARGE SCALE GENOMIC DNA]</scope>
    <source>
        <strain evidence="6 7">DSM 8512</strain>
    </source>
</reference>
<dbReference type="InterPro" id="IPR036388">
    <property type="entry name" value="WH-like_DNA-bd_sf"/>
</dbReference>
<feature type="domain" description="HTH rpiR-type" evidence="5">
    <location>
        <begin position="57"/>
        <end position="92"/>
    </location>
</feature>
<keyword evidence="3" id="KW-0804">Transcription</keyword>
<dbReference type="InterPro" id="IPR046348">
    <property type="entry name" value="SIS_dom_sf"/>
</dbReference>